<gene>
    <name evidence="2" type="ORF">I4J89_09250</name>
</gene>
<feature type="compositionally biased region" description="Acidic residues" evidence="1">
    <location>
        <begin position="137"/>
        <end position="148"/>
    </location>
</feature>
<sequence length="306" mass="33536">MTNWMTAAGLAFIAGGLATLISFRAMIFGGGARRATRAGASARRRRSRSTAPGPVALEPEPVRPVALEPEPVRPVAESEPVVPLAEGRRGRRRRLAAAFSGRQADTDAGHGALASIGLADDEPFLEDEYAECHEPEPEPDVEEEDRYEEPEPRPVVDRSDRAYGDRIDDWVRPHYRDLDDHLPAGDYWTPVPDGLYADPEPSASGYGWPVPVERLPPVPDYEPATGFDLTPVEASEPTTLVPTWPPAGEDRRIRLPRSWAKQDDKADEVPRHGRGDRARPRPRPRPTAPSEPGSAYVSRHAAGPHG</sequence>
<protein>
    <submittedName>
        <fullName evidence="2">Uncharacterized protein</fullName>
    </submittedName>
</protein>
<dbReference type="RefSeq" id="WP_196413456.1">
    <property type="nucleotide sequence ID" value="NZ_JADQTO010000004.1"/>
</dbReference>
<evidence type="ECO:0000313" key="3">
    <source>
        <dbReference type="Proteomes" id="UP000598146"/>
    </source>
</evidence>
<organism evidence="2 3">
    <name type="scientific">Actinoplanes aureus</name>
    <dbReference type="NCBI Taxonomy" id="2792083"/>
    <lineage>
        <taxon>Bacteria</taxon>
        <taxon>Bacillati</taxon>
        <taxon>Actinomycetota</taxon>
        <taxon>Actinomycetes</taxon>
        <taxon>Micromonosporales</taxon>
        <taxon>Micromonosporaceae</taxon>
        <taxon>Actinoplanes</taxon>
    </lineage>
</organism>
<dbReference type="EMBL" id="JADQTO010000004">
    <property type="protein sequence ID" value="MBG0561646.1"/>
    <property type="molecule type" value="Genomic_DNA"/>
</dbReference>
<feature type="region of interest" description="Disordered" evidence="1">
    <location>
        <begin position="217"/>
        <end position="306"/>
    </location>
</feature>
<feature type="compositionally biased region" description="Basic and acidic residues" evidence="1">
    <location>
        <begin position="260"/>
        <end position="279"/>
    </location>
</feature>
<accession>A0A931FY88</accession>
<feature type="compositionally biased region" description="Basic and acidic residues" evidence="1">
    <location>
        <begin position="149"/>
        <end position="162"/>
    </location>
</feature>
<keyword evidence="3" id="KW-1185">Reference proteome</keyword>
<feature type="region of interest" description="Disordered" evidence="1">
    <location>
        <begin position="37"/>
        <end position="87"/>
    </location>
</feature>
<proteinExistence type="predicted"/>
<evidence type="ECO:0000313" key="2">
    <source>
        <dbReference type="EMBL" id="MBG0561646.1"/>
    </source>
</evidence>
<reference evidence="2" key="1">
    <citation type="submission" date="2020-11" db="EMBL/GenBank/DDBJ databases">
        <title>Isolation and identification of active actinomycetes.</title>
        <authorList>
            <person name="Sun X."/>
        </authorList>
    </citation>
    <scope>NUCLEOTIDE SEQUENCE</scope>
    <source>
        <strain evidence="2">NEAU-A11</strain>
    </source>
</reference>
<comment type="caution">
    <text evidence="2">The sequence shown here is derived from an EMBL/GenBank/DDBJ whole genome shotgun (WGS) entry which is preliminary data.</text>
</comment>
<evidence type="ECO:0000256" key="1">
    <source>
        <dbReference type="SAM" id="MobiDB-lite"/>
    </source>
</evidence>
<feature type="region of interest" description="Disordered" evidence="1">
    <location>
        <begin position="131"/>
        <end position="162"/>
    </location>
</feature>
<dbReference type="AlphaFoldDB" id="A0A931FY88"/>
<name>A0A931FY88_9ACTN</name>
<dbReference type="Proteomes" id="UP000598146">
    <property type="component" value="Unassembled WGS sequence"/>
</dbReference>